<proteinExistence type="predicted"/>
<dbReference type="Gene3D" id="3.10.180.10">
    <property type="entry name" value="2,3-Dihydroxybiphenyl 1,2-Dioxygenase, domain 1"/>
    <property type="match status" value="1"/>
</dbReference>
<evidence type="ECO:0000313" key="3">
    <source>
        <dbReference type="Proteomes" id="UP000293846"/>
    </source>
</evidence>
<dbReference type="AlphaFoldDB" id="A0A4R1APU7"/>
<dbReference type="RefSeq" id="WP_057764524.1">
    <property type="nucleotide sequence ID" value="NZ_CP183326.1"/>
</dbReference>
<dbReference type="EMBL" id="SJTH01000048">
    <property type="protein sequence ID" value="TCJ01846.1"/>
    <property type="molecule type" value="Genomic_DNA"/>
</dbReference>
<protein>
    <submittedName>
        <fullName evidence="2">Glyoxalase/bleomycin resistance/dioxygenase family protein</fullName>
    </submittedName>
</protein>
<accession>A0A4R1APU7</accession>
<dbReference type="InterPro" id="IPR029068">
    <property type="entry name" value="Glyas_Bleomycin-R_OHBP_Dase"/>
</dbReference>
<dbReference type="InterPro" id="IPR052164">
    <property type="entry name" value="Anthracycline_SecMetBiosynth"/>
</dbReference>
<name>A0A4R1APU7_9BACI</name>
<dbReference type="InterPro" id="IPR037523">
    <property type="entry name" value="VOC_core"/>
</dbReference>
<feature type="domain" description="VOC" evidence="1">
    <location>
        <begin position="5"/>
        <end position="116"/>
    </location>
</feature>
<organism evidence="2 3">
    <name type="scientific">Cytobacillus praedii</name>
    <dbReference type="NCBI Taxonomy" id="1742358"/>
    <lineage>
        <taxon>Bacteria</taxon>
        <taxon>Bacillati</taxon>
        <taxon>Bacillota</taxon>
        <taxon>Bacilli</taxon>
        <taxon>Bacillales</taxon>
        <taxon>Bacillaceae</taxon>
        <taxon>Cytobacillus</taxon>
    </lineage>
</organism>
<evidence type="ECO:0000259" key="1">
    <source>
        <dbReference type="PROSITE" id="PS51819"/>
    </source>
</evidence>
<dbReference type="SUPFAM" id="SSF54593">
    <property type="entry name" value="Glyoxalase/Bleomycin resistance protein/Dihydroxybiphenyl dioxygenase"/>
    <property type="match status" value="1"/>
</dbReference>
<sequence length="120" mass="14119">MKLKGFGGVFLRSKDVDALKNWYNEALGMPVEDWNGTIIKPDADNETIFSFFHEDSDYFPKEQSVMLNFQVENIEAWMEHFNKMGISLLKEPESSEYGTFIWISDPEGRWIEIWEKKSIE</sequence>
<dbReference type="GO" id="GO:0051213">
    <property type="term" value="F:dioxygenase activity"/>
    <property type="evidence" value="ECO:0007669"/>
    <property type="project" value="UniProtKB-KW"/>
</dbReference>
<reference evidence="2 3" key="1">
    <citation type="submission" date="2019-03" db="EMBL/GenBank/DDBJ databases">
        <authorList>
            <person name="Jensen L."/>
            <person name="Storgaard J."/>
            <person name="Sulaj E."/>
            <person name="Schramm A."/>
            <person name="Marshall I.P.G."/>
        </authorList>
    </citation>
    <scope>NUCLEOTIDE SEQUENCE [LARGE SCALE GENOMIC DNA]</scope>
    <source>
        <strain evidence="2 3">2017H2G3</strain>
    </source>
</reference>
<gene>
    <name evidence="2" type="ORF">E0Y62_22210</name>
</gene>
<keyword evidence="2" id="KW-0560">Oxidoreductase</keyword>
<keyword evidence="3" id="KW-1185">Reference proteome</keyword>
<comment type="caution">
    <text evidence="2">The sequence shown here is derived from an EMBL/GenBank/DDBJ whole genome shotgun (WGS) entry which is preliminary data.</text>
</comment>
<dbReference type="STRING" id="1742358.GCA_001439605_05118"/>
<dbReference type="PANTHER" id="PTHR33993">
    <property type="entry name" value="GLYOXALASE-RELATED"/>
    <property type="match status" value="1"/>
</dbReference>
<dbReference type="Proteomes" id="UP000293846">
    <property type="component" value="Unassembled WGS sequence"/>
</dbReference>
<dbReference type="OrthoDB" id="9799428at2"/>
<dbReference type="InterPro" id="IPR004360">
    <property type="entry name" value="Glyas_Fos-R_dOase_dom"/>
</dbReference>
<evidence type="ECO:0000313" key="2">
    <source>
        <dbReference type="EMBL" id="TCJ01846.1"/>
    </source>
</evidence>
<keyword evidence="2" id="KW-0223">Dioxygenase</keyword>
<dbReference type="PANTHER" id="PTHR33993:SF5">
    <property type="entry name" value="GLYOXALASE"/>
    <property type="match status" value="1"/>
</dbReference>
<dbReference type="PROSITE" id="PS51819">
    <property type="entry name" value="VOC"/>
    <property type="match status" value="1"/>
</dbReference>
<dbReference type="Pfam" id="PF00903">
    <property type="entry name" value="Glyoxalase"/>
    <property type="match status" value="1"/>
</dbReference>